<dbReference type="PROSITE" id="PS51257">
    <property type="entry name" value="PROKAR_LIPOPROTEIN"/>
    <property type="match status" value="1"/>
</dbReference>
<dbReference type="InterPro" id="IPR025380">
    <property type="entry name" value="DUF4369"/>
</dbReference>
<dbReference type="EMBL" id="DVLY01000151">
    <property type="protein sequence ID" value="HIT98424.1"/>
    <property type="molecule type" value="Genomic_DNA"/>
</dbReference>
<protein>
    <submittedName>
        <fullName evidence="2">DUF4369 domain-containing protein</fullName>
    </submittedName>
</protein>
<organism evidence="2 3">
    <name type="scientific">Candidatus Merdimorpha stercoravium</name>
    <dbReference type="NCBI Taxonomy" id="2840863"/>
    <lineage>
        <taxon>Bacteria</taxon>
        <taxon>Pseudomonadati</taxon>
        <taxon>Bacteroidota</taxon>
        <taxon>Flavobacteriia</taxon>
        <taxon>Flavobacteriales</taxon>
        <taxon>Candidatus Merdimorpha</taxon>
    </lineage>
</organism>
<dbReference type="InterPro" id="IPR036249">
    <property type="entry name" value="Thioredoxin-like_sf"/>
</dbReference>
<name>A0A9D1HB89_9FLAO</name>
<dbReference type="Proteomes" id="UP000824161">
    <property type="component" value="Unassembled WGS sequence"/>
</dbReference>
<reference evidence="2" key="1">
    <citation type="submission" date="2020-10" db="EMBL/GenBank/DDBJ databases">
        <authorList>
            <person name="Gilroy R."/>
        </authorList>
    </citation>
    <scope>NUCLEOTIDE SEQUENCE</scope>
    <source>
        <strain evidence="2">1383</strain>
    </source>
</reference>
<evidence type="ECO:0000313" key="3">
    <source>
        <dbReference type="Proteomes" id="UP000824161"/>
    </source>
</evidence>
<evidence type="ECO:0000313" key="2">
    <source>
        <dbReference type="EMBL" id="HIT98424.1"/>
    </source>
</evidence>
<reference evidence="2" key="2">
    <citation type="journal article" date="2021" name="PeerJ">
        <title>Extensive microbial diversity within the chicken gut microbiome revealed by metagenomics and culture.</title>
        <authorList>
            <person name="Gilroy R."/>
            <person name="Ravi A."/>
            <person name="Getino M."/>
            <person name="Pursley I."/>
            <person name="Horton D.L."/>
            <person name="Alikhan N.F."/>
            <person name="Baker D."/>
            <person name="Gharbi K."/>
            <person name="Hall N."/>
            <person name="Watson M."/>
            <person name="Adriaenssens E.M."/>
            <person name="Foster-Nyarko E."/>
            <person name="Jarju S."/>
            <person name="Secka A."/>
            <person name="Antonio M."/>
            <person name="Oren A."/>
            <person name="Chaudhuri R.R."/>
            <person name="La Ragione R."/>
            <person name="Hildebrand F."/>
            <person name="Pallen M.J."/>
        </authorList>
    </citation>
    <scope>NUCLEOTIDE SEQUENCE</scope>
    <source>
        <strain evidence="2">1383</strain>
    </source>
</reference>
<dbReference type="Pfam" id="PF14289">
    <property type="entry name" value="DUF4369"/>
    <property type="match status" value="1"/>
</dbReference>
<dbReference type="Gene3D" id="3.40.30.10">
    <property type="entry name" value="Glutaredoxin"/>
    <property type="match status" value="1"/>
</dbReference>
<proteinExistence type="predicted"/>
<dbReference type="AlphaFoldDB" id="A0A9D1HB89"/>
<sequence length="373" mass="41432">MWKKNIGAGFFALMCGALLVGCSGGKTFRVKGTIEGAKNGTLYLQYEQDGRYVSVDSLEMGRDGRFDLTGEANEPRMYYLAFGKTAPVLSFFAEGVPVTVRAHIDSLDRAQITGGEGQTLYNEFMDYMREFAARKETAYLNILRASAQDGPKDSLADYTAVYERLDRRQLQYVANFVATHPDNPLSPLLAYTFLNKGYSPLLDTLQAKFTPEVAASLYGQEFSHFVTQAKNTLVGMSVPEFELRSDSVSFRREDFAGKTLFLVAWTAGDPVNIDYMSALKEVYEQWHPKGLEVLSSCIGGSDQEYGYDIYSLSLPWNEVRDARGVKNELVDKFALTGTLPSGVLVGADGTILARGVSPEALEDVLEYLWQQQK</sequence>
<evidence type="ECO:0000259" key="1">
    <source>
        <dbReference type="Pfam" id="PF14289"/>
    </source>
</evidence>
<dbReference type="SUPFAM" id="SSF52833">
    <property type="entry name" value="Thioredoxin-like"/>
    <property type="match status" value="1"/>
</dbReference>
<comment type="caution">
    <text evidence="2">The sequence shown here is derived from an EMBL/GenBank/DDBJ whole genome shotgun (WGS) entry which is preliminary data.</text>
</comment>
<gene>
    <name evidence="2" type="ORF">IAC44_06260</name>
</gene>
<feature type="domain" description="DUF4369" evidence="1">
    <location>
        <begin position="28"/>
        <end position="121"/>
    </location>
</feature>
<accession>A0A9D1HB89</accession>